<evidence type="ECO:0000256" key="1">
    <source>
        <dbReference type="ARBA" id="ARBA00004651"/>
    </source>
</evidence>
<evidence type="ECO:0000259" key="8">
    <source>
        <dbReference type="PROSITE" id="PS50850"/>
    </source>
</evidence>
<reference evidence="9 10" key="1">
    <citation type="submission" date="2019-12" db="EMBL/GenBank/DDBJ databases">
        <title>The draft genomic sequence of strain Chitinophaga oryziterrae JCM 16595.</title>
        <authorList>
            <person name="Zhang X."/>
        </authorList>
    </citation>
    <scope>NUCLEOTIDE SEQUENCE [LARGE SCALE GENOMIC DNA]</scope>
    <source>
        <strain evidence="9 10">JCM 16595</strain>
    </source>
</reference>
<name>A0A6N8JIH5_9BACT</name>
<feature type="transmembrane region" description="Helical" evidence="7">
    <location>
        <begin position="290"/>
        <end position="311"/>
    </location>
</feature>
<feature type="transmembrane region" description="Helical" evidence="7">
    <location>
        <begin position="262"/>
        <end position="283"/>
    </location>
</feature>
<dbReference type="PROSITE" id="PS50850">
    <property type="entry name" value="MFS"/>
    <property type="match status" value="1"/>
</dbReference>
<keyword evidence="10" id="KW-1185">Reference proteome</keyword>
<evidence type="ECO:0000256" key="4">
    <source>
        <dbReference type="ARBA" id="ARBA00022692"/>
    </source>
</evidence>
<dbReference type="AlphaFoldDB" id="A0A6N8JIH5"/>
<evidence type="ECO:0000256" key="6">
    <source>
        <dbReference type="ARBA" id="ARBA00023136"/>
    </source>
</evidence>
<feature type="transmembrane region" description="Helical" evidence="7">
    <location>
        <begin position="351"/>
        <end position="369"/>
    </location>
</feature>
<dbReference type="RefSeq" id="WP_157303807.1">
    <property type="nucleotide sequence ID" value="NZ_BAAAZB010000018.1"/>
</dbReference>
<dbReference type="Pfam" id="PF05977">
    <property type="entry name" value="MFS_3"/>
    <property type="match status" value="1"/>
</dbReference>
<proteinExistence type="predicted"/>
<evidence type="ECO:0000256" key="3">
    <source>
        <dbReference type="ARBA" id="ARBA00022475"/>
    </source>
</evidence>
<comment type="subcellular location">
    <subcellularLocation>
        <location evidence="1">Cell membrane</location>
        <topology evidence="1">Multi-pass membrane protein</topology>
    </subcellularLocation>
</comment>
<feature type="transmembrane region" description="Helical" evidence="7">
    <location>
        <begin position="381"/>
        <end position="401"/>
    </location>
</feature>
<evidence type="ECO:0000256" key="2">
    <source>
        <dbReference type="ARBA" id="ARBA00022448"/>
    </source>
</evidence>
<dbReference type="SUPFAM" id="SSF103473">
    <property type="entry name" value="MFS general substrate transporter"/>
    <property type="match status" value="1"/>
</dbReference>
<gene>
    <name evidence="9" type="ORF">GO495_30815</name>
</gene>
<keyword evidence="3" id="KW-1003">Cell membrane</keyword>
<dbReference type="PANTHER" id="PTHR23513:SF11">
    <property type="entry name" value="STAPHYLOFERRIN A TRANSPORTER"/>
    <property type="match status" value="1"/>
</dbReference>
<keyword evidence="6 7" id="KW-0472">Membrane</keyword>
<organism evidence="9 10">
    <name type="scientific">Chitinophaga oryziterrae</name>
    <dbReference type="NCBI Taxonomy" id="1031224"/>
    <lineage>
        <taxon>Bacteria</taxon>
        <taxon>Pseudomonadati</taxon>
        <taxon>Bacteroidota</taxon>
        <taxon>Chitinophagia</taxon>
        <taxon>Chitinophagales</taxon>
        <taxon>Chitinophagaceae</taxon>
        <taxon>Chitinophaga</taxon>
    </lineage>
</organism>
<feature type="transmembrane region" description="Helical" evidence="7">
    <location>
        <begin position="50"/>
        <end position="71"/>
    </location>
</feature>
<sequence>MKTGKITNTFRAFRNRNYALFFSGQLVSQIGTWMQRTGVTWVIYTMTHSTFMLGLTVFASQFPSFLLSLFGGIVSDRYSRYKILLCTQTASMIQAILLAVLTLANHYSVWPILFLSVILGVINAFDVPARQPLVHEMINDKADLPNALALNSSMVNLARLIGPALSGIVLAKFGAGICFSLNALSFVAVLLSLLLMELPPHQPAIVKKKVMSELTDGFVYLKQHTALGMILLMLTLISLLIFPYNTLLPVFAKVIFKGDAVTFGYINSFIGLGAIICTFFLASLKPHANLTVILLVNTIIVGICLICFSLISYFPLAMVFATLIGFGTMAQTTICITIVQVHSAHEMRGRVISYVAMSYFGMLPLGSLLSGAVSQLIGSPVTLLCEGIMGLIIAAVFAKFLRSDSLSKKEEKLVMEKV</sequence>
<keyword evidence="5 7" id="KW-1133">Transmembrane helix</keyword>
<dbReference type="Gene3D" id="1.20.1250.20">
    <property type="entry name" value="MFS general substrate transporter like domains"/>
    <property type="match status" value="2"/>
</dbReference>
<dbReference type="InterPro" id="IPR010290">
    <property type="entry name" value="TM_effector"/>
</dbReference>
<evidence type="ECO:0000313" key="9">
    <source>
        <dbReference type="EMBL" id="MVT45020.1"/>
    </source>
</evidence>
<dbReference type="InterPro" id="IPR036259">
    <property type="entry name" value="MFS_trans_sf"/>
</dbReference>
<dbReference type="GO" id="GO:0005886">
    <property type="term" value="C:plasma membrane"/>
    <property type="evidence" value="ECO:0007669"/>
    <property type="project" value="UniProtKB-SubCell"/>
</dbReference>
<keyword evidence="4 7" id="KW-0812">Transmembrane</keyword>
<feature type="transmembrane region" description="Helical" evidence="7">
    <location>
        <begin position="20"/>
        <end position="44"/>
    </location>
</feature>
<protein>
    <submittedName>
        <fullName evidence="9">MFS transporter</fullName>
    </submittedName>
</protein>
<comment type="caution">
    <text evidence="9">The sequence shown here is derived from an EMBL/GenBank/DDBJ whole genome shotgun (WGS) entry which is preliminary data.</text>
</comment>
<feature type="transmembrane region" description="Helical" evidence="7">
    <location>
        <begin position="317"/>
        <end position="339"/>
    </location>
</feature>
<dbReference type="Proteomes" id="UP000468388">
    <property type="component" value="Unassembled WGS sequence"/>
</dbReference>
<dbReference type="OrthoDB" id="9775268at2"/>
<accession>A0A6N8JIH5</accession>
<dbReference type="GO" id="GO:0022857">
    <property type="term" value="F:transmembrane transporter activity"/>
    <property type="evidence" value="ECO:0007669"/>
    <property type="project" value="InterPro"/>
</dbReference>
<dbReference type="InterPro" id="IPR020846">
    <property type="entry name" value="MFS_dom"/>
</dbReference>
<evidence type="ECO:0000256" key="5">
    <source>
        <dbReference type="ARBA" id="ARBA00022989"/>
    </source>
</evidence>
<keyword evidence="2" id="KW-0813">Transport</keyword>
<evidence type="ECO:0000313" key="10">
    <source>
        <dbReference type="Proteomes" id="UP000468388"/>
    </source>
</evidence>
<feature type="transmembrane region" description="Helical" evidence="7">
    <location>
        <begin position="217"/>
        <end position="242"/>
    </location>
</feature>
<dbReference type="PANTHER" id="PTHR23513">
    <property type="entry name" value="INTEGRAL MEMBRANE EFFLUX PROTEIN-RELATED"/>
    <property type="match status" value="1"/>
</dbReference>
<dbReference type="EMBL" id="WRXO01000015">
    <property type="protein sequence ID" value="MVT45020.1"/>
    <property type="molecule type" value="Genomic_DNA"/>
</dbReference>
<feature type="domain" description="Major facilitator superfamily (MFS) profile" evidence="8">
    <location>
        <begin position="17"/>
        <end position="405"/>
    </location>
</feature>
<evidence type="ECO:0000256" key="7">
    <source>
        <dbReference type="SAM" id="Phobius"/>
    </source>
</evidence>
<dbReference type="CDD" id="cd06173">
    <property type="entry name" value="MFS_MefA_like"/>
    <property type="match status" value="1"/>
</dbReference>
<feature type="transmembrane region" description="Helical" evidence="7">
    <location>
        <begin position="174"/>
        <end position="196"/>
    </location>
</feature>